<organism evidence="1">
    <name type="scientific">Brassica napus</name>
    <name type="common">Rape</name>
    <dbReference type="NCBI Taxonomy" id="3708"/>
    <lineage>
        <taxon>Eukaryota</taxon>
        <taxon>Viridiplantae</taxon>
        <taxon>Streptophyta</taxon>
        <taxon>Embryophyta</taxon>
        <taxon>Tracheophyta</taxon>
        <taxon>Spermatophyta</taxon>
        <taxon>Magnoliopsida</taxon>
        <taxon>eudicotyledons</taxon>
        <taxon>Gunneridae</taxon>
        <taxon>Pentapetalae</taxon>
        <taxon>rosids</taxon>
        <taxon>malvids</taxon>
        <taxon>Brassicales</taxon>
        <taxon>Brassicaceae</taxon>
        <taxon>Brassiceae</taxon>
        <taxon>Brassica</taxon>
    </lineage>
</organism>
<accession>A0A816R8L9</accession>
<protein>
    <submittedName>
        <fullName evidence="1">(rape) hypothetical protein</fullName>
    </submittedName>
</protein>
<dbReference type="Proteomes" id="UP001295469">
    <property type="component" value="Chromosome C01"/>
</dbReference>
<dbReference type="AlphaFoldDB" id="A0A816R8L9"/>
<name>A0A816R8L9_BRANA</name>
<gene>
    <name evidence="1" type="ORF">DARMORV10_C01P12120.1</name>
</gene>
<reference evidence="1" key="1">
    <citation type="submission" date="2021-01" db="EMBL/GenBank/DDBJ databases">
        <authorList>
            <consortium name="Genoscope - CEA"/>
            <person name="William W."/>
        </authorList>
    </citation>
    <scope>NUCLEOTIDE SEQUENCE</scope>
</reference>
<sequence>MVHPSPAVFLCPAHAASDLTTVALLSIGCACGGVAFGRPGGMF</sequence>
<dbReference type="EMBL" id="HG994365">
    <property type="protein sequence ID" value="CAF2069555.1"/>
    <property type="molecule type" value="Genomic_DNA"/>
</dbReference>
<proteinExistence type="predicted"/>
<evidence type="ECO:0000313" key="1">
    <source>
        <dbReference type="EMBL" id="CAF2069555.1"/>
    </source>
</evidence>